<keyword evidence="5" id="KW-1185">Reference proteome</keyword>
<dbReference type="GO" id="GO:0006383">
    <property type="term" value="P:transcription by RNA polymerase III"/>
    <property type="evidence" value="ECO:0007669"/>
    <property type="project" value="TreeGrafter"/>
</dbReference>
<keyword evidence="3" id="KW-0539">Nucleus</keyword>
<evidence type="ECO:0000256" key="3">
    <source>
        <dbReference type="ARBA" id="ARBA00023242"/>
    </source>
</evidence>
<evidence type="ECO:0000313" key="5">
    <source>
        <dbReference type="Proteomes" id="UP000694255"/>
    </source>
</evidence>
<evidence type="ECO:0000256" key="1">
    <source>
        <dbReference type="ARBA" id="ARBA00004123"/>
    </source>
</evidence>
<reference evidence="4 5" key="1">
    <citation type="journal article" date="2021" name="DNA Res.">
        <title>Genome analysis of Candida subhashii reveals its hybrid nature and dual mitochondrial genome conformations.</title>
        <authorList>
            <person name="Mixao V."/>
            <person name="Hegedusova E."/>
            <person name="Saus E."/>
            <person name="Pryszcz L.P."/>
            <person name="Cillingova A."/>
            <person name="Nosek J."/>
            <person name="Gabaldon T."/>
        </authorList>
    </citation>
    <scope>NUCLEOTIDE SEQUENCE [LARGE SCALE GENOMIC DNA]</scope>
    <source>
        <strain evidence="4 5">CBS 10753</strain>
    </source>
</reference>
<dbReference type="Proteomes" id="UP000694255">
    <property type="component" value="Unassembled WGS sequence"/>
</dbReference>
<dbReference type="OrthoDB" id="4703at2759"/>
<protein>
    <recommendedName>
        <fullName evidence="6">Transcription factor tau 91 kDa subunit</fullName>
    </recommendedName>
</protein>
<proteinExistence type="predicted"/>
<evidence type="ECO:0000256" key="2">
    <source>
        <dbReference type="ARBA" id="ARBA00023163"/>
    </source>
</evidence>
<gene>
    <name evidence="4" type="ORF">J8A68_001304</name>
</gene>
<dbReference type="InterPro" id="IPR052416">
    <property type="entry name" value="GTF3C_component"/>
</dbReference>
<dbReference type="AlphaFoldDB" id="A0A8J5QP25"/>
<comment type="caution">
    <text evidence="4">The sequence shown here is derived from an EMBL/GenBank/DDBJ whole genome shotgun (WGS) entry which is preliminary data.</text>
</comment>
<comment type="subcellular location">
    <subcellularLocation>
        <location evidence="1">Nucleus</location>
    </subcellularLocation>
</comment>
<dbReference type="EMBL" id="JAGSYN010000051">
    <property type="protein sequence ID" value="KAG7665248.1"/>
    <property type="molecule type" value="Genomic_DNA"/>
</dbReference>
<dbReference type="GO" id="GO:0000127">
    <property type="term" value="C:transcription factor TFIIIC complex"/>
    <property type="evidence" value="ECO:0007669"/>
    <property type="project" value="TreeGrafter"/>
</dbReference>
<evidence type="ECO:0000313" key="4">
    <source>
        <dbReference type="EMBL" id="KAG7665248.1"/>
    </source>
</evidence>
<organism evidence="4 5">
    <name type="scientific">[Candida] subhashii</name>
    <dbReference type="NCBI Taxonomy" id="561895"/>
    <lineage>
        <taxon>Eukaryota</taxon>
        <taxon>Fungi</taxon>
        <taxon>Dikarya</taxon>
        <taxon>Ascomycota</taxon>
        <taxon>Saccharomycotina</taxon>
        <taxon>Pichiomycetes</taxon>
        <taxon>Debaryomycetaceae</taxon>
        <taxon>Spathaspora</taxon>
    </lineage>
</organism>
<dbReference type="RefSeq" id="XP_049265480.1">
    <property type="nucleotide sequence ID" value="XM_049404944.1"/>
</dbReference>
<name>A0A8J5QP25_9ASCO</name>
<dbReference type="GO" id="GO:0005634">
    <property type="term" value="C:nucleus"/>
    <property type="evidence" value="ECO:0007669"/>
    <property type="project" value="UniProtKB-SubCell"/>
</dbReference>
<evidence type="ECO:0008006" key="6">
    <source>
        <dbReference type="Google" id="ProtNLM"/>
    </source>
</evidence>
<dbReference type="GeneID" id="73468105"/>
<accession>A0A8J5QP25</accession>
<dbReference type="PANTHER" id="PTHR15052:SF2">
    <property type="entry name" value="GENERAL TRANSCRIPTION FACTOR 3C POLYPEPTIDE 2"/>
    <property type="match status" value="1"/>
</dbReference>
<dbReference type="PANTHER" id="PTHR15052">
    <property type="entry name" value="RNA POLYMERASE III TRANSCRIPTION INITIATION FACTOR COMPLEX SUBUNIT"/>
    <property type="match status" value="1"/>
</dbReference>
<sequence length="551" mass="61095">MPPQQVYWKTGRDSSYRNRFKHYFGTDESYFELIKNYKTDWERFLFYVNEAKVKKYTTEDNFLNELPTIEESQLNLNELDLKSVDEGYFQSRFHNEIGLKIINGDGGELDLKLDENVTDLMEFAKRKAKIVSPGGQVTALKWLPNPLDDESGVSYLAIGVINNPKGISDSINNPELSMYSKSSNERGINSCIQIWKYDVKENEFSLENVLITTTMGAVSDLKWAPFHTTGNTLGVLVGAFTDGDVHLFKINKSLPSKYNIVNKSSYTYTSTYSTKRTKSDPNSNITCFDFLSIDKIIIGCVDGYISEFILPFHPHYSTDTNPTLPSYRTRFSDAPITSILAANYAPGEYLIVINSASTQCMAYDYTDPTQCFCSPLVSKSTTPPSYNHALRCFGVTPSHDATGYSFIRVPQETASGLLKASASVSCNVLGERLGHPLNLTGFANGDIVVLNFARRHLQGGKITSKVLVPLKLWKLELAEGTEAGEVKAGSFVLRAGYESCDVESPMTPSFMPPEVAISALGWNENVIGSSVYAAGTISGLLIVERLDPKGL</sequence>
<keyword evidence="2" id="KW-0804">Transcription</keyword>